<evidence type="ECO:0000313" key="1">
    <source>
        <dbReference type="EMBL" id="MRI65754.1"/>
    </source>
</evidence>
<protein>
    <recommendedName>
        <fullName evidence="3">DUF5643 domain-containing protein</fullName>
    </recommendedName>
</protein>
<evidence type="ECO:0000313" key="2">
    <source>
        <dbReference type="Proteomes" id="UP000435187"/>
    </source>
</evidence>
<dbReference type="AlphaFoldDB" id="A0A6N7QW51"/>
<dbReference type="Proteomes" id="UP000435187">
    <property type="component" value="Unassembled WGS sequence"/>
</dbReference>
<reference evidence="1 2" key="1">
    <citation type="submission" date="2019-10" db="EMBL/GenBank/DDBJ databases">
        <title>Gracilibacillus salitolerans sp. nov., a moderate halophile isolated from a saline soil in northwest China.</title>
        <authorList>
            <person name="Gan L."/>
        </authorList>
    </citation>
    <scope>NUCLEOTIDE SEQUENCE [LARGE SCALE GENOMIC DNA]</scope>
    <source>
        <strain evidence="1 2">TP2-8</strain>
    </source>
</reference>
<sequence length="155" mass="17545">MGVWIRRLIIIACVIALIPNIFSFFSGLTNELPEHIQGKVNNGDAVLIDLDKKVNLENDEILFKYLVLAAEETSLIFEVHSKENGWSFPGSVFELKDKQGNTYRGTGGTSSGRTWGQYIVQNYEPLKEDVDTIVVGFEWYDRMFQTEFSLDQGGT</sequence>
<accession>A0A6N7QW51</accession>
<dbReference type="RefSeq" id="WP_153834537.1">
    <property type="nucleotide sequence ID" value="NZ_JBHUMW010000016.1"/>
</dbReference>
<evidence type="ECO:0008006" key="3">
    <source>
        <dbReference type="Google" id="ProtNLM"/>
    </source>
</evidence>
<proteinExistence type="predicted"/>
<keyword evidence="2" id="KW-1185">Reference proteome</keyword>
<organism evidence="1 2">
    <name type="scientific">Gracilibacillus thailandensis</name>
    <dbReference type="NCBI Taxonomy" id="563735"/>
    <lineage>
        <taxon>Bacteria</taxon>
        <taxon>Bacillati</taxon>
        <taxon>Bacillota</taxon>
        <taxon>Bacilli</taxon>
        <taxon>Bacillales</taxon>
        <taxon>Bacillaceae</taxon>
        <taxon>Gracilibacillus</taxon>
    </lineage>
</organism>
<comment type="caution">
    <text evidence="1">The sequence shown here is derived from an EMBL/GenBank/DDBJ whole genome shotgun (WGS) entry which is preliminary data.</text>
</comment>
<gene>
    <name evidence="1" type="ORF">GH885_05255</name>
</gene>
<dbReference type="EMBL" id="WJEE01000007">
    <property type="protein sequence ID" value="MRI65754.1"/>
    <property type="molecule type" value="Genomic_DNA"/>
</dbReference>
<name>A0A6N7QW51_9BACI</name>